<gene>
    <name evidence="2" type="ORF">HYS17_05190</name>
</gene>
<dbReference type="GO" id="GO:0016747">
    <property type="term" value="F:acyltransferase activity, transferring groups other than amino-acyl groups"/>
    <property type="evidence" value="ECO:0007669"/>
    <property type="project" value="InterPro"/>
</dbReference>
<dbReference type="EMBL" id="CP066681">
    <property type="protein sequence ID" value="QQG37158.1"/>
    <property type="molecule type" value="Genomic_DNA"/>
</dbReference>
<dbReference type="InterPro" id="IPR000182">
    <property type="entry name" value="GNAT_dom"/>
</dbReference>
<evidence type="ECO:0000313" key="2">
    <source>
        <dbReference type="EMBL" id="QQG37158.1"/>
    </source>
</evidence>
<dbReference type="InterPro" id="IPR016181">
    <property type="entry name" value="Acyl_CoA_acyltransferase"/>
</dbReference>
<evidence type="ECO:0000259" key="1">
    <source>
        <dbReference type="PROSITE" id="PS51186"/>
    </source>
</evidence>
<accession>A0A7T5UIY3</accession>
<dbReference type="Proteomes" id="UP000595362">
    <property type="component" value="Chromosome"/>
</dbReference>
<feature type="domain" description="N-acetyltransferase" evidence="1">
    <location>
        <begin position="33"/>
        <end position="175"/>
    </location>
</feature>
<keyword evidence="2" id="KW-0808">Transferase</keyword>
<dbReference type="AlphaFoldDB" id="A0A7T5UIY3"/>
<proteinExistence type="predicted"/>
<dbReference type="SUPFAM" id="SSF55729">
    <property type="entry name" value="Acyl-CoA N-acyltransferases (Nat)"/>
    <property type="match status" value="1"/>
</dbReference>
<sequence>MSASKLTRPSLDFKDSFLNALAEYHAEGRYLHQDIQRISKDFPGFIEALRAERGYPHQPYQDWVEPVPETVLWLVKDDQYLGTVDIRHRLNWHLEKWGGHIHFVIRPTMRGKGFGKKVLIKALPFANYLGIDKALITVAPDDISAQKIIESCGGILEDETLETDQFPARKRYWIDCN</sequence>
<dbReference type="Pfam" id="PF13302">
    <property type="entry name" value="Acetyltransf_3"/>
    <property type="match status" value="1"/>
</dbReference>
<organism evidence="2 3">
    <name type="scientific">Micavibrio aeruginosavorus</name>
    <dbReference type="NCBI Taxonomy" id="349221"/>
    <lineage>
        <taxon>Bacteria</taxon>
        <taxon>Pseudomonadati</taxon>
        <taxon>Bdellovibrionota</taxon>
        <taxon>Bdellovibrionia</taxon>
        <taxon>Bdellovibrionales</taxon>
        <taxon>Pseudobdellovibrionaceae</taxon>
        <taxon>Micavibrio</taxon>
    </lineage>
</organism>
<dbReference type="PANTHER" id="PTHR39173">
    <property type="entry name" value="ACETYLTRANSFERASE"/>
    <property type="match status" value="1"/>
</dbReference>
<dbReference type="PROSITE" id="PS51186">
    <property type="entry name" value="GNAT"/>
    <property type="match status" value="1"/>
</dbReference>
<dbReference type="Gene3D" id="3.40.630.30">
    <property type="match status" value="1"/>
</dbReference>
<reference evidence="2 3" key="1">
    <citation type="submission" date="2020-07" db="EMBL/GenBank/DDBJ databases">
        <title>Huge and variable diversity of episymbiotic CPR bacteria and DPANN archaea in groundwater ecosystems.</title>
        <authorList>
            <person name="He C.Y."/>
            <person name="Keren R."/>
            <person name="Whittaker M."/>
            <person name="Farag I.F."/>
            <person name="Doudna J."/>
            <person name="Cate J.H.D."/>
            <person name="Banfield J.F."/>
        </authorList>
    </citation>
    <scope>NUCLEOTIDE SEQUENCE [LARGE SCALE GENOMIC DNA]</scope>
    <source>
        <strain evidence="2">NC_groundwater_70_Ag_B-0.1um_54_66</strain>
    </source>
</reference>
<name>A0A7T5UIY3_9BACT</name>
<dbReference type="PANTHER" id="PTHR39173:SF1">
    <property type="entry name" value="ACETYLTRANSFERASE"/>
    <property type="match status" value="1"/>
</dbReference>
<evidence type="ECO:0000313" key="3">
    <source>
        <dbReference type="Proteomes" id="UP000595362"/>
    </source>
</evidence>
<protein>
    <submittedName>
        <fullName evidence="2">GNAT family N-acetyltransferase</fullName>
    </submittedName>
</protein>